<evidence type="ECO:0000256" key="4">
    <source>
        <dbReference type="ARBA" id="ARBA00023008"/>
    </source>
</evidence>
<dbReference type="GO" id="GO:0046688">
    <property type="term" value="P:response to copper ion"/>
    <property type="evidence" value="ECO:0007669"/>
    <property type="project" value="InterPro"/>
</dbReference>
<accession>A0A7W5CEZ8</accession>
<evidence type="ECO:0000259" key="8">
    <source>
        <dbReference type="Pfam" id="PF04234"/>
    </source>
</evidence>
<evidence type="ECO:0000313" key="9">
    <source>
        <dbReference type="EMBL" id="MBB3156418.1"/>
    </source>
</evidence>
<evidence type="ECO:0000256" key="1">
    <source>
        <dbReference type="ARBA" id="ARBA00004196"/>
    </source>
</evidence>
<feature type="domain" description="CopC" evidence="8">
    <location>
        <begin position="36"/>
        <end position="130"/>
    </location>
</feature>
<dbReference type="PANTHER" id="PTHR34820">
    <property type="entry name" value="INNER MEMBRANE PROTEIN YEBZ"/>
    <property type="match status" value="1"/>
</dbReference>
<dbReference type="InterPro" id="IPR014755">
    <property type="entry name" value="Cu-Rt/internalin_Ig-like"/>
</dbReference>
<dbReference type="InterPro" id="IPR032694">
    <property type="entry name" value="CopC/D"/>
</dbReference>
<gene>
    <name evidence="9" type="ORF">FHS07_000102</name>
</gene>
<dbReference type="GO" id="GO:0005507">
    <property type="term" value="F:copper ion binding"/>
    <property type="evidence" value="ECO:0007669"/>
    <property type="project" value="InterPro"/>
</dbReference>
<dbReference type="EMBL" id="JACHXY010000001">
    <property type="protein sequence ID" value="MBB3156418.1"/>
    <property type="molecule type" value="Genomic_DNA"/>
</dbReference>
<evidence type="ECO:0000256" key="6">
    <source>
        <dbReference type="SAM" id="Phobius"/>
    </source>
</evidence>
<feature type="transmembrane region" description="Helical" evidence="6">
    <location>
        <begin position="177"/>
        <end position="198"/>
    </location>
</feature>
<proteinExistence type="predicted"/>
<keyword evidence="4" id="KW-0186">Copper</keyword>
<dbReference type="RefSeq" id="WP_183417976.1">
    <property type="nucleotide sequence ID" value="NZ_JACHXY010000001.1"/>
</dbReference>
<comment type="caution">
    <text evidence="9">The sequence shown here is derived from an EMBL/GenBank/DDBJ whole genome shotgun (WGS) entry which is preliminary data.</text>
</comment>
<keyword evidence="6" id="KW-1133">Transmembrane helix</keyword>
<dbReference type="GO" id="GO:0006825">
    <property type="term" value="P:copper ion transport"/>
    <property type="evidence" value="ECO:0007669"/>
    <property type="project" value="InterPro"/>
</dbReference>
<dbReference type="GO" id="GO:0005886">
    <property type="term" value="C:plasma membrane"/>
    <property type="evidence" value="ECO:0007669"/>
    <property type="project" value="TreeGrafter"/>
</dbReference>
<feature type="signal peptide" evidence="7">
    <location>
        <begin position="1"/>
        <end position="35"/>
    </location>
</feature>
<name>A0A7W5CEZ8_9MICO</name>
<sequence>MRSPQAPRRRTLPVVLATAFLAAAALLVPALPAAAHDELIATDPTADAVLEALPAQITLSFSADVLPDAGATVIEVTDASGASLTDGTPEAAGTEVTQALAGPASGAVTVRWRVVSSDGHPIDGEFAFSVPTASPTPTPSASPTASPTASASEAASPAASAEPTAAPVESAAPASPLPWILIAVALVIVAGVLVYVFASRGPRKTAGGGTAGR</sequence>
<keyword evidence="3 7" id="KW-0732">Signal</keyword>
<dbReference type="PANTHER" id="PTHR34820:SF4">
    <property type="entry name" value="INNER MEMBRANE PROTEIN YEBZ"/>
    <property type="match status" value="1"/>
</dbReference>
<feature type="region of interest" description="Disordered" evidence="5">
    <location>
        <begin position="126"/>
        <end position="162"/>
    </location>
</feature>
<protein>
    <recommendedName>
        <fullName evidence="8">CopC domain-containing protein</fullName>
    </recommendedName>
</protein>
<keyword evidence="6" id="KW-0472">Membrane</keyword>
<organism evidence="9 10">
    <name type="scientific">Microbacterium proteolyticum</name>
    <dbReference type="NCBI Taxonomy" id="1572644"/>
    <lineage>
        <taxon>Bacteria</taxon>
        <taxon>Bacillati</taxon>
        <taxon>Actinomycetota</taxon>
        <taxon>Actinomycetes</taxon>
        <taxon>Micrococcales</taxon>
        <taxon>Microbacteriaceae</taxon>
        <taxon>Microbacterium</taxon>
    </lineage>
</organism>
<feature type="compositionally biased region" description="Low complexity" evidence="5">
    <location>
        <begin position="141"/>
        <end position="162"/>
    </location>
</feature>
<dbReference type="Pfam" id="PF04234">
    <property type="entry name" value="CopC"/>
    <property type="match status" value="1"/>
</dbReference>
<dbReference type="Proteomes" id="UP000543579">
    <property type="component" value="Unassembled WGS sequence"/>
</dbReference>
<dbReference type="GO" id="GO:0042597">
    <property type="term" value="C:periplasmic space"/>
    <property type="evidence" value="ECO:0007669"/>
    <property type="project" value="InterPro"/>
</dbReference>
<evidence type="ECO:0000256" key="7">
    <source>
        <dbReference type="SAM" id="SignalP"/>
    </source>
</evidence>
<dbReference type="GO" id="GO:0030313">
    <property type="term" value="C:cell envelope"/>
    <property type="evidence" value="ECO:0007669"/>
    <property type="project" value="UniProtKB-SubCell"/>
</dbReference>
<feature type="chain" id="PRO_5031499594" description="CopC domain-containing protein" evidence="7">
    <location>
        <begin position="36"/>
        <end position="213"/>
    </location>
</feature>
<keyword evidence="6" id="KW-0812">Transmembrane</keyword>
<dbReference type="Gene3D" id="2.60.40.1220">
    <property type="match status" value="1"/>
</dbReference>
<dbReference type="InterPro" id="IPR014756">
    <property type="entry name" value="Ig_E-set"/>
</dbReference>
<dbReference type="InterPro" id="IPR007348">
    <property type="entry name" value="CopC_dom"/>
</dbReference>
<evidence type="ECO:0000256" key="5">
    <source>
        <dbReference type="SAM" id="MobiDB-lite"/>
    </source>
</evidence>
<dbReference type="SUPFAM" id="SSF81296">
    <property type="entry name" value="E set domains"/>
    <property type="match status" value="1"/>
</dbReference>
<keyword evidence="2" id="KW-0479">Metal-binding</keyword>
<evidence type="ECO:0000313" key="10">
    <source>
        <dbReference type="Proteomes" id="UP000543579"/>
    </source>
</evidence>
<evidence type="ECO:0000256" key="3">
    <source>
        <dbReference type="ARBA" id="ARBA00022729"/>
    </source>
</evidence>
<comment type="subcellular location">
    <subcellularLocation>
        <location evidence="1">Cell envelope</location>
    </subcellularLocation>
</comment>
<reference evidence="9 10" key="1">
    <citation type="submission" date="2020-08" db="EMBL/GenBank/DDBJ databases">
        <title>Genomic Encyclopedia of Type Strains, Phase III (KMG-III): the genomes of soil and plant-associated and newly described type strains.</title>
        <authorList>
            <person name="Whitman W."/>
        </authorList>
    </citation>
    <scope>NUCLEOTIDE SEQUENCE [LARGE SCALE GENOMIC DNA]</scope>
    <source>
        <strain evidence="9 10">CECT 8356</strain>
    </source>
</reference>
<evidence type="ECO:0000256" key="2">
    <source>
        <dbReference type="ARBA" id="ARBA00022723"/>
    </source>
</evidence>
<dbReference type="AlphaFoldDB" id="A0A7W5CEZ8"/>